<dbReference type="InterPro" id="IPR003124">
    <property type="entry name" value="WH2_dom"/>
</dbReference>
<dbReference type="PANTHER" id="PTHR11202">
    <property type="entry name" value="SPROUTY-RELATED, EVH1 DOMAIN-CONTAINING PROTEIN FAMILY MEMBER"/>
    <property type="match status" value="1"/>
</dbReference>
<dbReference type="InterPro" id="IPR011993">
    <property type="entry name" value="PH-like_dom_sf"/>
</dbReference>
<sequence>MKRRSKEKSQESLGSRLLSPQENEKVNDLLGRRCMSLCSTVVQLFMALPHSPGNWSLQNTGVLCFIKDNPQRSYFIRLYDITASKLVWEQELFNQFTYHRAQPFFHTFHADDCQVGINFASEEEAENFFYIVDEKINQRSKHLEKKGKGVTQSQDHDALPPLPPNGSGTPLATINIQNQAPPIKSKKDKKEKEKDKKNKKKGSKLSKALIGAPSGFTHVGHLGMGGNSMDPDLMKLLSRAGISEADMRDTETSQLIYDVIERSGGMEAVKKELNQDGRPPPPPPGARRTSLPPVPPGSSSAPHSSQARLGPLPPPPGESPSTGARSTAVRSLPPTPSGGRTGPLPPPPGAQGGRRGPLPQVPGSQSLPSARSGPLPPVPGAHTGPPPPPTSDRGVPQSSATFSRSGPLPPLPGRGSAPSAPAHRSAPQRPASRDQTAPMPSAPSAGSFPPLPGRRTESLPQPTNDECYLLPPPTFDEDFPPPPCSDFPLDDMNLPPPPLPSESFPPPPIPHPASAYSSTGAPPPPPPPPPPPAAPAAPARNSDQSKPKPPIASSGGGGRGALLDQIRIGTKLKTVTGPDPAQSATQDSEEGIVGALMMVMQKRSKVIHSSDEGDEFDDEEEDDDEWD</sequence>
<evidence type="ECO:0000256" key="3">
    <source>
        <dbReference type="ARBA" id="ARBA00022490"/>
    </source>
</evidence>
<dbReference type="GO" id="GO:0005634">
    <property type="term" value="C:nucleus"/>
    <property type="evidence" value="ECO:0007669"/>
    <property type="project" value="UniProtKB-SubCell"/>
</dbReference>
<proteinExistence type="predicted"/>
<evidence type="ECO:0000313" key="12">
    <source>
        <dbReference type="EMBL" id="KAI5610127.1"/>
    </source>
</evidence>
<dbReference type="PANTHER" id="PTHR11202:SF36">
    <property type="entry name" value="ACTIN NUCLEATION-PROMOTING FACTOR WASL"/>
    <property type="match status" value="1"/>
</dbReference>
<evidence type="ECO:0000313" key="13">
    <source>
        <dbReference type="Proteomes" id="UP001205998"/>
    </source>
</evidence>
<feature type="compositionally biased region" description="Low complexity" evidence="8">
    <location>
        <begin position="413"/>
        <end position="430"/>
    </location>
</feature>
<dbReference type="Gene3D" id="3.90.810.10">
    <property type="entry name" value="CRIB domain"/>
    <property type="match status" value="2"/>
</dbReference>
<keyword evidence="13" id="KW-1185">Reference proteome</keyword>
<feature type="region of interest" description="Disordered" evidence="8">
    <location>
        <begin position="604"/>
        <end position="627"/>
    </location>
</feature>
<feature type="compositionally biased region" description="Pro residues" evidence="8">
    <location>
        <begin position="470"/>
        <end position="485"/>
    </location>
</feature>
<evidence type="ECO:0000256" key="4">
    <source>
        <dbReference type="ARBA" id="ARBA00022553"/>
    </source>
</evidence>
<feature type="compositionally biased region" description="Pro residues" evidence="8">
    <location>
        <begin position="494"/>
        <end position="511"/>
    </location>
</feature>
<dbReference type="GO" id="GO:0003779">
    <property type="term" value="F:actin binding"/>
    <property type="evidence" value="ECO:0007669"/>
    <property type="project" value="InterPro"/>
</dbReference>
<keyword evidence="5" id="KW-0677">Repeat</keyword>
<dbReference type="AlphaFoldDB" id="A0AAD5A5N0"/>
<protein>
    <submittedName>
        <fullName evidence="12">Wiskott-Aldrich syndrome protein</fullName>
    </submittedName>
</protein>
<dbReference type="Pfam" id="PF00786">
    <property type="entry name" value="PBD"/>
    <property type="match status" value="1"/>
</dbReference>
<dbReference type="EMBL" id="MU574732">
    <property type="protein sequence ID" value="KAI5610127.1"/>
    <property type="molecule type" value="Genomic_DNA"/>
</dbReference>
<feature type="region of interest" description="Disordered" evidence="8">
    <location>
        <begin position="267"/>
        <end position="590"/>
    </location>
</feature>
<comment type="caution">
    <text evidence="12">The sequence shown here is derived from an EMBL/GenBank/DDBJ whole genome shotgun (WGS) entry which is preliminary data.</text>
</comment>
<evidence type="ECO:0000256" key="8">
    <source>
        <dbReference type="SAM" id="MobiDB-lite"/>
    </source>
</evidence>
<feature type="compositionally biased region" description="Polar residues" evidence="8">
    <location>
        <begin position="166"/>
        <end position="180"/>
    </location>
</feature>
<feature type="compositionally biased region" description="Acidic residues" evidence="8">
    <location>
        <begin position="612"/>
        <end position="627"/>
    </location>
</feature>
<dbReference type="InterPro" id="IPR033927">
    <property type="entry name" value="WASPfam_EVH1"/>
</dbReference>
<feature type="domain" description="CRIB" evidence="9">
    <location>
        <begin position="210"/>
        <end position="223"/>
    </location>
</feature>
<feature type="compositionally biased region" description="Pro residues" evidence="8">
    <location>
        <begin position="521"/>
        <end position="535"/>
    </location>
</feature>
<dbReference type="Pfam" id="PF00568">
    <property type="entry name" value="WH1"/>
    <property type="match status" value="1"/>
</dbReference>
<keyword evidence="4" id="KW-0597">Phosphoprotein</keyword>
<evidence type="ECO:0000256" key="6">
    <source>
        <dbReference type="ARBA" id="ARBA00023212"/>
    </source>
</evidence>
<dbReference type="InterPro" id="IPR000095">
    <property type="entry name" value="CRIB_dom"/>
</dbReference>
<dbReference type="InterPro" id="IPR000697">
    <property type="entry name" value="WH1/EVH1_dom"/>
</dbReference>
<keyword evidence="6" id="KW-0206">Cytoskeleton</keyword>
<dbReference type="FunFam" id="3.90.810.10:FF:000017">
    <property type="entry name" value="Wiskott-Aldrich syndrome (eczema-thrombocytopenia) b"/>
    <property type="match status" value="1"/>
</dbReference>
<keyword evidence="3" id="KW-0963">Cytoplasm</keyword>
<evidence type="ECO:0000259" key="9">
    <source>
        <dbReference type="PROSITE" id="PS50108"/>
    </source>
</evidence>
<dbReference type="PROSITE" id="PS51082">
    <property type="entry name" value="WH2"/>
    <property type="match status" value="1"/>
</dbReference>
<dbReference type="SMART" id="SM00461">
    <property type="entry name" value="WH1"/>
    <property type="match status" value="1"/>
</dbReference>
<comment type="subcellular location">
    <subcellularLocation>
        <location evidence="2">Cytoplasm</location>
        <location evidence="2">Cytoskeleton</location>
    </subcellularLocation>
    <subcellularLocation>
        <location evidence="1">Nucleus</location>
    </subcellularLocation>
</comment>
<evidence type="ECO:0000259" key="10">
    <source>
        <dbReference type="PROSITE" id="PS50229"/>
    </source>
</evidence>
<dbReference type="FunFam" id="2.30.29.30:FF:000130">
    <property type="entry name" value="neural Wiskott-Aldrich syndrome protein"/>
    <property type="match status" value="1"/>
</dbReference>
<organism evidence="12 13">
    <name type="scientific">Silurus asotus</name>
    <name type="common">Amur catfish</name>
    <name type="synonym">Parasilurus asotus</name>
    <dbReference type="NCBI Taxonomy" id="30991"/>
    <lineage>
        <taxon>Eukaryota</taxon>
        <taxon>Metazoa</taxon>
        <taxon>Chordata</taxon>
        <taxon>Craniata</taxon>
        <taxon>Vertebrata</taxon>
        <taxon>Euteleostomi</taxon>
        <taxon>Actinopterygii</taxon>
        <taxon>Neopterygii</taxon>
        <taxon>Teleostei</taxon>
        <taxon>Ostariophysi</taxon>
        <taxon>Siluriformes</taxon>
        <taxon>Siluridae</taxon>
        <taxon>Silurus</taxon>
    </lineage>
</organism>
<feature type="compositionally biased region" description="Pro residues" evidence="8">
    <location>
        <begin position="374"/>
        <end position="390"/>
    </location>
</feature>
<evidence type="ECO:0000256" key="5">
    <source>
        <dbReference type="ARBA" id="ARBA00022737"/>
    </source>
</evidence>
<reference evidence="12" key="1">
    <citation type="submission" date="2018-07" db="EMBL/GenBank/DDBJ databases">
        <title>Comparative genomics of catfishes provides insights into carnivory and benthic adaptation.</title>
        <authorList>
            <person name="Zhang Y."/>
            <person name="Wang D."/>
            <person name="Peng Z."/>
            <person name="Zheng S."/>
            <person name="Shao F."/>
            <person name="Tao W."/>
        </authorList>
    </citation>
    <scope>NUCLEOTIDE SEQUENCE</scope>
    <source>
        <strain evidence="12">Chongqing</strain>
    </source>
</reference>
<dbReference type="PROSITE" id="PS50229">
    <property type="entry name" value="WH1"/>
    <property type="match status" value="1"/>
</dbReference>
<dbReference type="SUPFAM" id="SSF47912">
    <property type="entry name" value="Wiscott-Aldrich syndrome protein, WASP, C-terminal domain"/>
    <property type="match status" value="2"/>
</dbReference>
<dbReference type="Gene3D" id="2.30.29.30">
    <property type="entry name" value="Pleckstrin-homology domain (PH domain)/Phosphotyrosine-binding domain (PTB)"/>
    <property type="match status" value="1"/>
</dbReference>
<feature type="region of interest" description="Disordered" evidence="8">
    <location>
        <begin position="142"/>
        <end position="215"/>
    </location>
</feature>
<dbReference type="InterPro" id="IPR036936">
    <property type="entry name" value="CRIB_dom_sf"/>
</dbReference>
<feature type="domain" description="WH1" evidence="10">
    <location>
        <begin position="30"/>
        <end position="139"/>
    </location>
</feature>
<gene>
    <name evidence="12" type="ORF">C0J50_5480</name>
</gene>
<evidence type="ECO:0000256" key="1">
    <source>
        <dbReference type="ARBA" id="ARBA00004123"/>
    </source>
</evidence>
<evidence type="ECO:0000256" key="7">
    <source>
        <dbReference type="ARBA" id="ARBA00023242"/>
    </source>
</evidence>
<evidence type="ECO:0000259" key="11">
    <source>
        <dbReference type="PROSITE" id="PS51082"/>
    </source>
</evidence>
<evidence type="ECO:0000256" key="2">
    <source>
        <dbReference type="ARBA" id="ARBA00004245"/>
    </source>
</evidence>
<feature type="compositionally biased region" description="Polar residues" evidence="8">
    <location>
        <begin position="297"/>
        <end position="307"/>
    </location>
</feature>
<accession>A0AAD5A5N0</accession>
<dbReference type="CDD" id="cd01205">
    <property type="entry name" value="EVH1_WASP-like"/>
    <property type="match status" value="1"/>
</dbReference>
<keyword evidence="7" id="KW-0539">Nucleus</keyword>
<dbReference type="InterPro" id="IPR011026">
    <property type="entry name" value="WAS_C"/>
</dbReference>
<dbReference type="SUPFAM" id="SSF50729">
    <property type="entry name" value="PH domain-like"/>
    <property type="match status" value="1"/>
</dbReference>
<dbReference type="Proteomes" id="UP001205998">
    <property type="component" value="Unassembled WGS sequence"/>
</dbReference>
<dbReference type="PROSITE" id="PS50108">
    <property type="entry name" value="CRIB"/>
    <property type="match status" value="1"/>
</dbReference>
<name>A0AAD5A5N0_SILAS</name>
<dbReference type="GO" id="GO:0005856">
    <property type="term" value="C:cytoskeleton"/>
    <property type="evidence" value="ECO:0007669"/>
    <property type="project" value="UniProtKB-SubCell"/>
</dbReference>
<dbReference type="GO" id="GO:0007015">
    <property type="term" value="P:actin filament organization"/>
    <property type="evidence" value="ECO:0007669"/>
    <property type="project" value="InterPro"/>
</dbReference>
<feature type="domain" description="WH2" evidence="11">
    <location>
        <begin position="558"/>
        <end position="575"/>
    </location>
</feature>